<dbReference type="InterPro" id="IPR051207">
    <property type="entry name" value="ComplexI_NDUFA9_subunit"/>
</dbReference>
<name>A0ABX7R997_9GAMM</name>
<dbReference type="SUPFAM" id="SSF51735">
    <property type="entry name" value="NAD(P)-binding Rossmann-fold domains"/>
    <property type="match status" value="1"/>
</dbReference>
<feature type="domain" description="NAD(P)-binding" evidence="1">
    <location>
        <begin position="7"/>
        <end position="133"/>
    </location>
</feature>
<evidence type="ECO:0000313" key="3">
    <source>
        <dbReference type="Proteomes" id="UP000663400"/>
    </source>
</evidence>
<dbReference type="RefSeq" id="WP_200607470.1">
    <property type="nucleotide sequence ID" value="NZ_CP071517.1"/>
</dbReference>
<evidence type="ECO:0000313" key="2">
    <source>
        <dbReference type="EMBL" id="QSX73982.1"/>
    </source>
</evidence>
<dbReference type="InterPro" id="IPR036291">
    <property type="entry name" value="NAD(P)-bd_dom_sf"/>
</dbReference>
<evidence type="ECO:0000259" key="1">
    <source>
        <dbReference type="Pfam" id="PF13460"/>
    </source>
</evidence>
<protein>
    <submittedName>
        <fullName evidence="2">SDR family oxidoreductase</fullName>
    </submittedName>
</protein>
<reference evidence="2 3" key="1">
    <citation type="submission" date="2021-02" db="EMBL/GenBank/DDBJ databases">
        <title>Lysobacter arenosi sp. nov., isolated from soil of gangwondo yeongwol, south Korea.</title>
        <authorList>
            <person name="Kim K.R."/>
            <person name="Kim K.H."/>
            <person name="Jeon C.O."/>
        </authorList>
    </citation>
    <scope>NUCLEOTIDE SEQUENCE [LARGE SCALE GENOMIC DNA]</scope>
    <source>
        <strain evidence="2 3">R7</strain>
    </source>
</reference>
<dbReference type="Pfam" id="PF13460">
    <property type="entry name" value="NAD_binding_10"/>
    <property type="match status" value="1"/>
</dbReference>
<dbReference type="PANTHER" id="PTHR12126">
    <property type="entry name" value="NADH-UBIQUINONE OXIDOREDUCTASE 39 KDA SUBUNIT-RELATED"/>
    <property type="match status" value="1"/>
</dbReference>
<dbReference type="EMBL" id="CP071517">
    <property type="protein sequence ID" value="QSX73982.1"/>
    <property type="molecule type" value="Genomic_DNA"/>
</dbReference>
<sequence length="267" mass="28836">MKIVVAGGHGLVGSKLVARLKSRGYDVLAASRRSGVNTVTGEGLQSALDGADVVVDVTNAPSFDEPEVTEFFTRSSERLLAAAERAGVSHYLALSVVGTQRLQTSGYFRAKDAQERLVKRSGVPHSLVQATQFFEFMANIIPPGSGKDIVHLSPALVQPVAADDVAVRLADLVVARPSNATIEIAGPETYRLCELVQWVMYSYQDDRPVIADPAASYYGAILDDHTLTPDKQALIADTYFKDWLDGYLSGAIEIPHVHHPDPLAHKS</sequence>
<gene>
    <name evidence="2" type="ORF">HIV01_012210</name>
</gene>
<keyword evidence="3" id="KW-1185">Reference proteome</keyword>
<dbReference type="InterPro" id="IPR016040">
    <property type="entry name" value="NAD(P)-bd_dom"/>
</dbReference>
<dbReference type="Gene3D" id="3.40.50.720">
    <property type="entry name" value="NAD(P)-binding Rossmann-like Domain"/>
    <property type="match status" value="1"/>
</dbReference>
<dbReference type="PANTHER" id="PTHR12126:SF11">
    <property type="entry name" value="NADH DEHYDROGENASE [UBIQUINONE] 1 ALPHA SUBCOMPLEX SUBUNIT 9, MITOCHONDRIAL"/>
    <property type="match status" value="1"/>
</dbReference>
<dbReference type="Proteomes" id="UP000663400">
    <property type="component" value="Chromosome"/>
</dbReference>
<organism evidence="2 3">
    <name type="scientific">Lysobacter arenosi</name>
    <dbReference type="NCBI Taxonomy" id="2795387"/>
    <lineage>
        <taxon>Bacteria</taxon>
        <taxon>Pseudomonadati</taxon>
        <taxon>Pseudomonadota</taxon>
        <taxon>Gammaproteobacteria</taxon>
        <taxon>Lysobacterales</taxon>
        <taxon>Lysobacteraceae</taxon>
        <taxon>Lysobacter</taxon>
    </lineage>
</organism>
<accession>A0ABX7R997</accession>
<proteinExistence type="predicted"/>